<comment type="caution">
    <text evidence="1">The sequence shown here is derived from an EMBL/GenBank/DDBJ whole genome shotgun (WGS) entry which is preliminary data.</text>
</comment>
<proteinExistence type="predicted"/>
<evidence type="ECO:0000313" key="2">
    <source>
        <dbReference type="Proteomes" id="UP001552299"/>
    </source>
</evidence>
<name>A0ABD0UHZ0_DENTH</name>
<dbReference type="AlphaFoldDB" id="A0ABD0UHZ0"/>
<organism evidence="1 2">
    <name type="scientific">Dendrobium thyrsiflorum</name>
    <name type="common">Pinecone-like raceme dendrobium</name>
    <name type="synonym">Orchid</name>
    <dbReference type="NCBI Taxonomy" id="117978"/>
    <lineage>
        <taxon>Eukaryota</taxon>
        <taxon>Viridiplantae</taxon>
        <taxon>Streptophyta</taxon>
        <taxon>Embryophyta</taxon>
        <taxon>Tracheophyta</taxon>
        <taxon>Spermatophyta</taxon>
        <taxon>Magnoliopsida</taxon>
        <taxon>Liliopsida</taxon>
        <taxon>Asparagales</taxon>
        <taxon>Orchidaceae</taxon>
        <taxon>Epidendroideae</taxon>
        <taxon>Malaxideae</taxon>
        <taxon>Dendrobiinae</taxon>
        <taxon>Dendrobium</taxon>
    </lineage>
</organism>
<reference evidence="1 2" key="1">
    <citation type="journal article" date="2024" name="Plant Biotechnol. J.">
        <title>Dendrobium thyrsiflorum genome and its molecular insights into genes involved in important horticultural traits.</title>
        <authorList>
            <person name="Chen B."/>
            <person name="Wang J.Y."/>
            <person name="Zheng P.J."/>
            <person name="Li K.L."/>
            <person name="Liang Y.M."/>
            <person name="Chen X.F."/>
            <person name="Zhang C."/>
            <person name="Zhao X."/>
            <person name="He X."/>
            <person name="Zhang G.Q."/>
            <person name="Liu Z.J."/>
            <person name="Xu Q."/>
        </authorList>
    </citation>
    <scope>NUCLEOTIDE SEQUENCE [LARGE SCALE GENOMIC DNA]</scope>
    <source>
        <strain evidence="1">GZMU011</strain>
    </source>
</reference>
<dbReference type="EMBL" id="JANQDX010000014">
    <property type="protein sequence ID" value="KAL0912095.1"/>
    <property type="molecule type" value="Genomic_DNA"/>
</dbReference>
<keyword evidence="2" id="KW-1185">Reference proteome</keyword>
<dbReference type="Proteomes" id="UP001552299">
    <property type="component" value="Unassembled WGS sequence"/>
</dbReference>
<accession>A0ABD0UHZ0</accession>
<sequence length="237" mass="27496">MTDCLSKLEQLENLTTQAILNIQDALKENKDNKTIFMTWKGEENKDNKAKFITWEGQVLAEWIEYVVSSHPLMSNYLRGVLPNVLCDMMDLQVQNSSSEDELSIRRSIFDRIYSEHQYVLDVLVGHPGRVYQYLRLLLDTFMSLRGLLVSRGHLCDKNIYSQLSKYFNIVLRALVPFADEFINLPQTETECHLFVRSNALAIDGTHIPTIVNNKLQKRYRNRKDFTSHNVMAAVSFD</sequence>
<gene>
    <name evidence="1" type="ORF">M5K25_018043</name>
</gene>
<evidence type="ECO:0000313" key="1">
    <source>
        <dbReference type="EMBL" id="KAL0912095.1"/>
    </source>
</evidence>
<protein>
    <submittedName>
        <fullName evidence="1">Uncharacterized protein</fullName>
    </submittedName>
</protein>